<dbReference type="SMART" id="SM00382">
    <property type="entry name" value="AAA"/>
    <property type="match status" value="1"/>
</dbReference>
<keyword evidence="2" id="KW-0547">Nucleotide-binding</keyword>
<dbReference type="EMBL" id="FOWC01000008">
    <property type="protein sequence ID" value="SFQ02692.1"/>
    <property type="molecule type" value="Genomic_DNA"/>
</dbReference>
<keyword evidence="3 5" id="KW-0067">ATP-binding</keyword>
<evidence type="ECO:0000256" key="1">
    <source>
        <dbReference type="ARBA" id="ARBA00022448"/>
    </source>
</evidence>
<dbReference type="Proteomes" id="UP000199137">
    <property type="component" value="Unassembled WGS sequence"/>
</dbReference>
<accession>A0A1I5V5N3</accession>
<dbReference type="InterPro" id="IPR027417">
    <property type="entry name" value="P-loop_NTPase"/>
</dbReference>
<reference evidence="5 6" key="1">
    <citation type="submission" date="2016-10" db="EMBL/GenBank/DDBJ databases">
        <authorList>
            <person name="de Groot N.N."/>
        </authorList>
    </citation>
    <scope>NUCLEOTIDE SEQUENCE [LARGE SCALE GENOMIC DNA]</scope>
    <source>
        <strain evidence="5 6">DSM 44637</strain>
    </source>
</reference>
<dbReference type="InterPro" id="IPR003593">
    <property type="entry name" value="AAA+_ATPase"/>
</dbReference>
<dbReference type="InterPro" id="IPR050166">
    <property type="entry name" value="ABC_transporter_ATP-bind"/>
</dbReference>
<keyword evidence="1" id="KW-0813">Transport</keyword>
<organism evidence="5 6">
    <name type="scientific">Amycolatopsis rubida</name>
    <dbReference type="NCBI Taxonomy" id="112413"/>
    <lineage>
        <taxon>Bacteria</taxon>
        <taxon>Bacillati</taxon>
        <taxon>Actinomycetota</taxon>
        <taxon>Actinomycetes</taxon>
        <taxon>Pseudonocardiales</taxon>
        <taxon>Pseudonocardiaceae</taxon>
        <taxon>Amycolatopsis</taxon>
    </lineage>
</organism>
<protein>
    <submittedName>
        <fullName evidence="5">NitT/TauT family transport system ATP-binding protein</fullName>
    </submittedName>
</protein>
<dbReference type="STRING" id="112413.SAMN05421854_108221"/>
<dbReference type="GO" id="GO:0005524">
    <property type="term" value="F:ATP binding"/>
    <property type="evidence" value="ECO:0007669"/>
    <property type="project" value="UniProtKB-KW"/>
</dbReference>
<dbReference type="Gene3D" id="3.40.50.300">
    <property type="entry name" value="P-loop containing nucleotide triphosphate hydrolases"/>
    <property type="match status" value="1"/>
</dbReference>
<evidence type="ECO:0000256" key="2">
    <source>
        <dbReference type="ARBA" id="ARBA00022741"/>
    </source>
</evidence>
<dbReference type="InterPro" id="IPR003439">
    <property type="entry name" value="ABC_transporter-like_ATP-bd"/>
</dbReference>
<dbReference type="AlphaFoldDB" id="A0A1I5V5N3"/>
<evidence type="ECO:0000313" key="5">
    <source>
        <dbReference type="EMBL" id="SFQ02692.1"/>
    </source>
</evidence>
<dbReference type="PANTHER" id="PTHR42788">
    <property type="entry name" value="TAURINE IMPORT ATP-BINDING PROTEIN-RELATED"/>
    <property type="match status" value="1"/>
</dbReference>
<evidence type="ECO:0000313" key="6">
    <source>
        <dbReference type="Proteomes" id="UP000199137"/>
    </source>
</evidence>
<dbReference type="RefSeq" id="WP_093575215.1">
    <property type="nucleotide sequence ID" value="NZ_FOWC01000008.1"/>
</dbReference>
<proteinExistence type="predicted"/>
<dbReference type="CDD" id="cd03293">
    <property type="entry name" value="ABC_NrtD_SsuB_transporters"/>
    <property type="match status" value="1"/>
</dbReference>
<dbReference type="PROSITE" id="PS50893">
    <property type="entry name" value="ABC_TRANSPORTER_2"/>
    <property type="match status" value="1"/>
</dbReference>
<dbReference type="OrthoDB" id="4533303at2"/>
<sequence>MSPSPSPADRADPADPVALRLAGVSLTFPGRDEPVVDGLDLDVRTGEFLAVIGPSGSGKTTLLRLAHGLLRPDRGLITAGAEHIVKPSTSRGFVFQSDCLLPWRRIVDNVAFPLELAGAARAAARTKAMELLELTGLAASANQYPAQLSGGMRQRVNLARALAIDPEVLLMDEPFAALDAQTREVLQTELLTIWARDRKTVLFVTHQLDEAVFLADRVVVLQPNPGRVREIVPIALPRPRALEIKRTAEFNGLVDRLWHLIKSDVLAEQLI</sequence>
<dbReference type="PROSITE" id="PS00211">
    <property type="entry name" value="ABC_TRANSPORTER_1"/>
    <property type="match status" value="1"/>
</dbReference>
<evidence type="ECO:0000259" key="4">
    <source>
        <dbReference type="PROSITE" id="PS50893"/>
    </source>
</evidence>
<feature type="domain" description="ABC transporter" evidence="4">
    <location>
        <begin position="19"/>
        <end position="248"/>
    </location>
</feature>
<gene>
    <name evidence="5" type="ORF">SAMN05421854_108221</name>
</gene>
<dbReference type="InterPro" id="IPR017871">
    <property type="entry name" value="ABC_transporter-like_CS"/>
</dbReference>
<dbReference type="GO" id="GO:0016887">
    <property type="term" value="F:ATP hydrolysis activity"/>
    <property type="evidence" value="ECO:0007669"/>
    <property type="project" value="InterPro"/>
</dbReference>
<dbReference type="Pfam" id="PF00005">
    <property type="entry name" value="ABC_tran"/>
    <property type="match status" value="1"/>
</dbReference>
<dbReference type="PANTHER" id="PTHR42788:SF13">
    <property type="entry name" value="ALIPHATIC SULFONATES IMPORT ATP-BINDING PROTEIN SSUB"/>
    <property type="match status" value="1"/>
</dbReference>
<dbReference type="SUPFAM" id="SSF52540">
    <property type="entry name" value="P-loop containing nucleoside triphosphate hydrolases"/>
    <property type="match status" value="1"/>
</dbReference>
<evidence type="ECO:0000256" key="3">
    <source>
        <dbReference type="ARBA" id="ARBA00022840"/>
    </source>
</evidence>
<name>A0A1I5V5N3_9PSEU</name>